<proteinExistence type="predicted"/>
<evidence type="ECO:0000313" key="9">
    <source>
        <dbReference type="EMBL" id="ERF76790.1"/>
    </source>
</evidence>
<dbReference type="GeneID" id="19243815"/>
<dbReference type="Pfam" id="PF00069">
    <property type="entry name" value="Pkinase"/>
    <property type="match status" value="1"/>
</dbReference>
<accession>U1I0P9</accession>
<evidence type="ECO:0000256" key="2">
    <source>
        <dbReference type="ARBA" id="ARBA00022679"/>
    </source>
</evidence>
<feature type="region of interest" description="Disordered" evidence="7">
    <location>
        <begin position="264"/>
        <end position="284"/>
    </location>
</feature>
<dbReference type="Proteomes" id="UP000019373">
    <property type="component" value="Unassembled WGS sequence"/>
</dbReference>
<protein>
    <recommendedName>
        <fullName evidence="8">Protein kinase domain-containing protein</fullName>
    </recommendedName>
</protein>
<feature type="repeat" description="ANK" evidence="6">
    <location>
        <begin position="631"/>
        <end position="669"/>
    </location>
</feature>
<evidence type="ECO:0000256" key="3">
    <source>
        <dbReference type="ARBA" id="ARBA00022741"/>
    </source>
</evidence>
<dbReference type="OrthoDB" id="10252171at2759"/>
<dbReference type="InterPro" id="IPR011009">
    <property type="entry name" value="Kinase-like_dom_sf"/>
</dbReference>
<reference evidence="10" key="1">
    <citation type="journal article" date="2014" name="BMC Genomics">
        <title>Genome characteristics reveal the impact of lichenization on lichen-forming fungus Endocarpon pusillum Hedwig (Verrucariales, Ascomycota).</title>
        <authorList>
            <person name="Wang Y.-Y."/>
            <person name="Liu B."/>
            <person name="Zhang X.-Y."/>
            <person name="Zhou Q.-M."/>
            <person name="Zhang T."/>
            <person name="Li H."/>
            <person name="Yu Y.-F."/>
            <person name="Zhang X.-L."/>
            <person name="Hao X.-Y."/>
            <person name="Wang M."/>
            <person name="Wang L."/>
            <person name="Wei J.-C."/>
        </authorList>
    </citation>
    <scope>NUCLEOTIDE SEQUENCE [LARGE SCALE GENOMIC DNA]</scope>
    <source>
        <strain evidence="10">Z07020 / HMAS-L-300199</strain>
    </source>
</reference>
<dbReference type="PROSITE" id="PS50088">
    <property type="entry name" value="ANK_REPEAT"/>
    <property type="match status" value="4"/>
</dbReference>
<feature type="repeat" description="ANK" evidence="6">
    <location>
        <begin position="670"/>
        <end position="702"/>
    </location>
</feature>
<dbReference type="GO" id="GO:0004674">
    <property type="term" value="F:protein serine/threonine kinase activity"/>
    <property type="evidence" value="ECO:0007669"/>
    <property type="project" value="UniProtKB-KW"/>
</dbReference>
<gene>
    <name evidence="9" type="ORF">EPUS_08975</name>
</gene>
<dbReference type="Pfam" id="PF12796">
    <property type="entry name" value="Ank_2"/>
    <property type="match status" value="1"/>
</dbReference>
<keyword evidence="4" id="KW-0418">Kinase</keyword>
<dbReference type="RefSeq" id="XP_007785866.1">
    <property type="nucleotide sequence ID" value="XM_007787676.1"/>
</dbReference>
<feature type="repeat" description="ANK" evidence="6">
    <location>
        <begin position="598"/>
        <end position="630"/>
    </location>
</feature>
<dbReference type="InterPro" id="IPR000719">
    <property type="entry name" value="Prot_kinase_dom"/>
</dbReference>
<keyword evidence="6" id="KW-0040">ANK repeat</keyword>
<keyword evidence="10" id="KW-1185">Reference proteome</keyword>
<dbReference type="OMA" id="GNECPES"/>
<dbReference type="PROSITE" id="PS50297">
    <property type="entry name" value="ANK_REP_REGION"/>
    <property type="match status" value="2"/>
</dbReference>
<dbReference type="eggNOG" id="KOG4177">
    <property type="taxonomic scope" value="Eukaryota"/>
</dbReference>
<evidence type="ECO:0000259" key="8">
    <source>
        <dbReference type="PROSITE" id="PS50011"/>
    </source>
</evidence>
<feature type="repeat" description="ANK" evidence="6">
    <location>
        <begin position="519"/>
        <end position="551"/>
    </location>
</feature>
<evidence type="ECO:0000256" key="6">
    <source>
        <dbReference type="PROSITE-ProRule" id="PRU00023"/>
    </source>
</evidence>
<dbReference type="HOGENOM" id="CLU_365614_0_0_1"/>
<dbReference type="Gene3D" id="1.10.510.10">
    <property type="entry name" value="Transferase(Phosphotransferase) domain 1"/>
    <property type="match status" value="1"/>
</dbReference>
<organism evidence="9 10">
    <name type="scientific">Endocarpon pusillum (strain Z07020 / HMAS-L-300199)</name>
    <name type="common">Lichen-forming fungus</name>
    <dbReference type="NCBI Taxonomy" id="1263415"/>
    <lineage>
        <taxon>Eukaryota</taxon>
        <taxon>Fungi</taxon>
        <taxon>Dikarya</taxon>
        <taxon>Ascomycota</taxon>
        <taxon>Pezizomycotina</taxon>
        <taxon>Eurotiomycetes</taxon>
        <taxon>Chaetothyriomycetidae</taxon>
        <taxon>Verrucariales</taxon>
        <taxon>Verrucariaceae</taxon>
        <taxon>Endocarpon</taxon>
    </lineage>
</organism>
<dbReference type="InterPro" id="IPR008271">
    <property type="entry name" value="Ser/Thr_kinase_AS"/>
</dbReference>
<dbReference type="Pfam" id="PF00023">
    <property type="entry name" value="Ank"/>
    <property type="match status" value="1"/>
</dbReference>
<dbReference type="SMART" id="SM00220">
    <property type="entry name" value="S_TKc"/>
    <property type="match status" value="1"/>
</dbReference>
<evidence type="ECO:0000256" key="7">
    <source>
        <dbReference type="SAM" id="MobiDB-lite"/>
    </source>
</evidence>
<dbReference type="SMART" id="SM00248">
    <property type="entry name" value="ANK"/>
    <property type="match status" value="7"/>
</dbReference>
<name>U1I0P9_ENDPU</name>
<dbReference type="SUPFAM" id="SSF56112">
    <property type="entry name" value="Protein kinase-like (PK-like)"/>
    <property type="match status" value="1"/>
</dbReference>
<keyword evidence="1" id="KW-0723">Serine/threonine-protein kinase</keyword>
<dbReference type="GO" id="GO:0005524">
    <property type="term" value="F:ATP binding"/>
    <property type="evidence" value="ECO:0007669"/>
    <property type="project" value="UniProtKB-KW"/>
</dbReference>
<dbReference type="InterPro" id="IPR002110">
    <property type="entry name" value="Ankyrin_rpt"/>
</dbReference>
<feature type="compositionally biased region" description="Polar residues" evidence="7">
    <location>
        <begin position="265"/>
        <end position="278"/>
    </location>
</feature>
<dbReference type="Gene3D" id="1.25.40.20">
    <property type="entry name" value="Ankyrin repeat-containing domain"/>
    <property type="match status" value="2"/>
</dbReference>
<keyword evidence="3" id="KW-0547">Nucleotide-binding</keyword>
<dbReference type="PROSITE" id="PS00108">
    <property type="entry name" value="PROTEIN_KINASE_ST"/>
    <property type="match status" value="1"/>
</dbReference>
<dbReference type="SUPFAM" id="SSF48403">
    <property type="entry name" value="Ankyrin repeat"/>
    <property type="match status" value="1"/>
</dbReference>
<dbReference type="PANTHER" id="PTHR24349">
    <property type="entry name" value="SERINE/THREONINE-PROTEIN KINASE"/>
    <property type="match status" value="1"/>
</dbReference>
<keyword evidence="5" id="KW-0067">ATP-binding</keyword>
<dbReference type="eggNOG" id="KOG0615">
    <property type="taxonomic scope" value="Eukaryota"/>
</dbReference>
<dbReference type="EMBL" id="KE720704">
    <property type="protein sequence ID" value="ERF76790.1"/>
    <property type="molecule type" value="Genomic_DNA"/>
</dbReference>
<dbReference type="PRINTS" id="PR01415">
    <property type="entry name" value="ANKYRIN"/>
</dbReference>
<keyword evidence="2" id="KW-0808">Transferase</keyword>
<evidence type="ECO:0000256" key="4">
    <source>
        <dbReference type="ARBA" id="ARBA00022777"/>
    </source>
</evidence>
<dbReference type="PROSITE" id="PS50011">
    <property type="entry name" value="PROTEIN_KINASE_DOM"/>
    <property type="match status" value="1"/>
</dbReference>
<evidence type="ECO:0000256" key="5">
    <source>
        <dbReference type="ARBA" id="ARBA00022840"/>
    </source>
</evidence>
<feature type="domain" description="Protein kinase" evidence="8">
    <location>
        <begin position="7"/>
        <end position="272"/>
    </location>
</feature>
<sequence length="704" mass="78225">MTIKKRWYTVKRIGKGAYGTVYLEREETDGVESQRAVKRVPKLLASGAPVDYSRELLAMALLTKHEEVFVLFHGWYESKNSIYLAMEYIPHGDLQQCVRSRLPEDEAKAITTQILEGLCVMHERSITHRDLKPQNIFVVSPGPNWWVKIGDFGISKRVESSDTALRTIAGTMNFIAPEIFGICEGSEFTSEYTSAVDIWSLGCVAYVLLTLSVPFSNNLELRKFCRGKLDFPVQNLQDNKVTMNALSFLKQLLMAEPSQRKSAQEALTSPWLTGGSTRESGEKSLDVRWSKAEDQPTFATSSSKILQEYGKRVRQRPVTANYSTPDGIQSRQQLSYNNIVTREYHIPKIPPNWQARKEAVDVSIMPDSSSGGLGDSNTAPKSTSNKTGPALLPVYNIQHPYDETQKTLILEQTWGAEGARHHDLVQSRTGKISTEDIYKFFEAASQGDLETLEHLIHIGIDVNTKNPMKMEAEQWLNVWGHENSAFGAPALVWAAAAGIEASVYKLLRSGADVDGTSVYNRTVMHMATKNGHASIFTLLLGRMANPAPRDDMGRAPIHWAAEQGHAGVVRAMISSPRVDIDARTETSKCTALRLAAESEFTALHLATHGDHIEVAQTLLTSGAFVDARGSHGYTPLHRLIQNRMYDTQARLTFISLLLDYGANINAETNDGHTALDFACKSDKKSSKKLLIQRGARHGMKDAMK</sequence>
<dbReference type="InterPro" id="IPR036770">
    <property type="entry name" value="Ankyrin_rpt-contain_sf"/>
</dbReference>
<evidence type="ECO:0000313" key="10">
    <source>
        <dbReference type="Proteomes" id="UP000019373"/>
    </source>
</evidence>
<dbReference type="AlphaFoldDB" id="U1I0P9"/>
<evidence type="ECO:0000256" key="1">
    <source>
        <dbReference type="ARBA" id="ARBA00022527"/>
    </source>
</evidence>
<dbReference type="InterPro" id="IPR050205">
    <property type="entry name" value="CDPK_Ser/Thr_kinases"/>
</dbReference>
<feature type="compositionally biased region" description="Polar residues" evidence="7">
    <location>
        <begin position="366"/>
        <end position="387"/>
    </location>
</feature>
<feature type="region of interest" description="Disordered" evidence="7">
    <location>
        <begin position="364"/>
        <end position="388"/>
    </location>
</feature>